<sequence length="55" mass="6175">MGIHAGSASRGVLPKKQIYGPLRFCNTDFRCVIGLPKSIRRRCGDYSPRHDESRA</sequence>
<protein>
    <submittedName>
        <fullName evidence="1">Uncharacterized protein</fullName>
    </submittedName>
</protein>
<dbReference type="EMBL" id="CYGY02000075">
    <property type="protein sequence ID" value="SIT50106.1"/>
    <property type="molecule type" value="Genomic_DNA"/>
</dbReference>
<name>A0A1N7SRW2_9BURK</name>
<dbReference type="Proteomes" id="UP000195569">
    <property type="component" value="Unassembled WGS sequence"/>
</dbReference>
<evidence type="ECO:0000313" key="2">
    <source>
        <dbReference type="Proteomes" id="UP000195569"/>
    </source>
</evidence>
<organism evidence="1 2">
    <name type="scientific">Paraburkholderia piptadeniae</name>
    <dbReference type="NCBI Taxonomy" id="1701573"/>
    <lineage>
        <taxon>Bacteria</taxon>
        <taxon>Pseudomonadati</taxon>
        <taxon>Pseudomonadota</taxon>
        <taxon>Betaproteobacteria</taxon>
        <taxon>Burkholderiales</taxon>
        <taxon>Burkholderiaceae</taxon>
        <taxon>Paraburkholderia</taxon>
    </lineage>
</organism>
<gene>
    <name evidence="1" type="ORF">BN2476_750049</name>
</gene>
<keyword evidence="2" id="KW-1185">Reference proteome</keyword>
<accession>A0A1N7SRW2</accession>
<comment type="caution">
    <text evidence="1">The sequence shown here is derived from an EMBL/GenBank/DDBJ whole genome shotgun (WGS) entry which is preliminary data.</text>
</comment>
<proteinExistence type="predicted"/>
<reference evidence="1" key="1">
    <citation type="submission" date="2016-12" db="EMBL/GenBank/DDBJ databases">
        <authorList>
            <person name="Moulin L."/>
        </authorList>
    </citation>
    <scope>NUCLEOTIDE SEQUENCE [LARGE SCALE GENOMIC DNA]</scope>
    <source>
        <strain evidence="1">STM 7183</strain>
    </source>
</reference>
<evidence type="ECO:0000313" key="1">
    <source>
        <dbReference type="EMBL" id="SIT50106.1"/>
    </source>
</evidence>
<dbReference type="AlphaFoldDB" id="A0A1N7SRW2"/>